<comment type="caution">
    <text evidence="3">The sequence shown here is derived from an EMBL/GenBank/DDBJ whole genome shotgun (WGS) entry which is preliminary data.</text>
</comment>
<dbReference type="GO" id="GO:0016779">
    <property type="term" value="F:nucleotidyltransferase activity"/>
    <property type="evidence" value="ECO:0007669"/>
    <property type="project" value="UniProtKB-ARBA"/>
</dbReference>
<dbReference type="CDD" id="cd04182">
    <property type="entry name" value="GT_2_like_f"/>
    <property type="match status" value="1"/>
</dbReference>
<dbReference type="SUPFAM" id="SSF53448">
    <property type="entry name" value="Nucleotide-diphospho-sugar transferases"/>
    <property type="match status" value="1"/>
</dbReference>
<dbReference type="InterPro" id="IPR029044">
    <property type="entry name" value="Nucleotide-diphossugar_trans"/>
</dbReference>
<dbReference type="Gene3D" id="3.90.550.10">
    <property type="entry name" value="Spore Coat Polysaccharide Biosynthesis Protein SpsA, Chain A"/>
    <property type="match status" value="1"/>
</dbReference>
<dbReference type="EMBL" id="JADCKQ010000005">
    <property type="protein sequence ID" value="MBI1493718.1"/>
    <property type="molecule type" value="Genomic_DNA"/>
</dbReference>
<keyword evidence="1" id="KW-0460">Magnesium</keyword>
<reference evidence="3" key="1">
    <citation type="submission" date="2020-10" db="EMBL/GenBank/DDBJ databases">
        <title>Paenihalocynthiibacter styelae gen. nov., sp. nov., isolated from stalked sea squirt Styela clava.</title>
        <authorList>
            <person name="Kim Y.-O."/>
            <person name="Yoon J.-H."/>
        </authorList>
    </citation>
    <scope>NUCLEOTIDE SEQUENCE</scope>
    <source>
        <strain evidence="3">MYP1-1</strain>
    </source>
</reference>
<evidence type="ECO:0000259" key="2">
    <source>
        <dbReference type="Pfam" id="PF12804"/>
    </source>
</evidence>
<dbReference type="PANTHER" id="PTHR43777">
    <property type="entry name" value="MOLYBDENUM COFACTOR CYTIDYLYLTRANSFERASE"/>
    <property type="match status" value="1"/>
</dbReference>
<accession>A0A8J7IIZ6</accession>
<dbReference type="Proteomes" id="UP000640583">
    <property type="component" value="Unassembled WGS sequence"/>
</dbReference>
<proteinExistence type="predicted"/>
<feature type="domain" description="MobA-like NTP transferase" evidence="2">
    <location>
        <begin position="8"/>
        <end position="172"/>
    </location>
</feature>
<dbReference type="AlphaFoldDB" id="A0A8J7IIZ6"/>
<dbReference type="InterPro" id="IPR025877">
    <property type="entry name" value="MobA-like_NTP_Trfase"/>
</dbReference>
<dbReference type="Pfam" id="PF12804">
    <property type="entry name" value="NTP_transf_3"/>
    <property type="match status" value="1"/>
</dbReference>
<organism evidence="3 4">
    <name type="scientific">Halocynthiibacter styelae</name>
    <dbReference type="NCBI Taxonomy" id="2761955"/>
    <lineage>
        <taxon>Bacteria</taxon>
        <taxon>Pseudomonadati</taxon>
        <taxon>Pseudomonadota</taxon>
        <taxon>Alphaproteobacteria</taxon>
        <taxon>Rhodobacterales</taxon>
        <taxon>Paracoccaceae</taxon>
        <taxon>Halocynthiibacter</taxon>
    </lineage>
</organism>
<gene>
    <name evidence="3" type="ORF">H1D41_08745</name>
</gene>
<protein>
    <submittedName>
        <fullName evidence="3">Nucleotidyltransferase family protein</fullName>
    </submittedName>
</protein>
<sequence>MSDTIHILMLAAGASRRMRGEDKLLRDAGGQPLLVRALRHACDSRAAAVSVVLPEGNQTRAEHVKDLPVRPVTCADWETGMGTSLRAGIASLPVCNAVIVALADMPDLLPDHYNAVINAFEDLPDDVRSRGILRAVSERGQPGHPVLFGADWFEELATAQGDQGARAILQREKEHIMRVPTTGEGAVTDLDTPEAWAAWETAQGKNT</sequence>
<name>A0A8J7IIZ6_9RHOB</name>
<evidence type="ECO:0000256" key="1">
    <source>
        <dbReference type="ARBA" id="ARBA00022842"/>
    </source>
</evidence>
<dbReference type="RefSeq" id="WP_228848539.1">
    <property type="nucleotide sequence ID" value="NZ_JADCKQ010000005.1"/>
</dbReference>
<keyword evidence="4" id="KW-1185">Reference proteome</keyword>
<dbReference type="PANTHER" id="PTHR43777:SF1">
    <property type="entry name" value="MOLYBDENUM COFACTOR CYTIDYLYLTRANSFERASE"/>
    <property type="match status" value="1"/>
</dbReference>
<evidence type="ECO:0000313" key="4">
    <source>
        <dbReference type="Proteomes" id="UP000640583"/>
    </source>
</evidence>
<evidence type="ECO:0000313" key="3">
    <source>
        <dbReference type="EMBL" id="MBI1493718.1"/>
    </source>
</evidence>